<evidence type="ECO:0000313" key="3">
    <source>
        <dbReference type="Proteomes" id="UP000008827"/>
    </source>
</evidence>
<dbReference type="EMBL" id="CM000843">
    <property type="protein sequence ID" value="KRH32852.1"/>
    <property type="molecule type" value="Genomic_DNA"/>
</dbReference>
<reference evidence="2" key="2">
    <citation type="submission" date="2018-02" db="UniProtKB">
        <authorList>
            <consortium name="EnsemblPlants"/>
        </authorList>
    </citation>
    <scope>IDENTIFICATION</scope>
    <source>
        <strain evidence="2">Williams 82</strain>
    </source>
</reference>
<dbReference type="InParanoid" id="A0A0R0I1M2"/>
<reference evidence="1" key="3">
    <citation type="submission" date="2018-07" db="EMBL/GenBank/DDBJ databases">
        <title>WGS assembly of Glycine max.</title>
        <authorList>
            <person name="Schmutz J."/>
            <person name="Cannon S."/>
            <person name="Schlueter J."/>
            <person name="Ma J."/>
            <person name="Mitros T."/>
            <person name="Nelson W."/>
            <person name="Hyten D."/>
            <person name="Song Q."/>
            <person name="Thelen J."/>
            <person name="Cheng J."/>
            <person name="Xu D."/>
            <person name="Hellsten U."/>
            <person name="May G."/>
            <person name="Yu Y."/>
            <person name="Sakurai T."/>
            <person name="Umezawa T."/>
            <person name="Bhattacharyya M."/>
            <person name="Sandhu D."/>
            <person name="Valliyodan B."/>
            <person name="Lindquist E."/>
            <person name="Peto M."/>
            <person name="Grant D."/>
            <person name="Shu S."/>
            <person name="Goodstein D."/>
            <person name="Barry K."/>
            <person name="Futrell-Griggs M."/>
            <person name="Abernathy B."/>
            <person name="Du J."/>
            <person name="Tian Z."/>
            <person name="Zhu L."/>
            <person name="Gill N."/>
            <person name="Joshi T."/>
            <person name="Libault M."/>
            <person name="Sethuraman A."/>
            <person name="Zhang X."/>
            <person name="Shinozaki K."/>
            <person name="Nguyen H."/>
            <person name="Wing R."/>
            <person name="Cregan P."/>
            <person name="Specht J."/>
            <person name="Grimwood J."/>
            <person name="Rokhsar D."/>
            <person name="Stacey G."/>
            <person name="Shoemaker R."/>
            <person name="Jackson S."/>
        </authorList>
    </citation>
    <scope>NUCLEOTIDE SEQUENCE</scope>
    <source>
        <tissue evidence="1">Callus</tissue>
    </source>
</reference>
<proteinExistence type="predicted"/>
<keyword evidence="3" id="KW-1185">Reference proteome</keyword>
<dbReference type="Gramene" id="KRH32852">
    <property type="protein sequence ID" value="KRH32852"/>
    <property type="gene ID" value="GLYMA_10G081600"/>
</dbReference>
<organism evidence="1">
    <name type="scientific">Glycine max</name>
    <name type="common">Soybean</name>
    <name type="synonym">Glycine hispida</name>
    <dbReference type="NCBI Taxonomy" id="3847"/>
    <lineage>
        <taxon>Eukaryota</taxon>
        <taxon>Viridiplantae</taxon>
        <taxon>Streptophyta</taxon>
        <taxon>Embryophyta</taxon>
        <taxon>Tracheophyta</taxon>
        <taxon>Spermatophyta</taxon>
        <taxon>Magnoliopsida</taxon>
        <taxon>eudicotyledons</taxon>
        <taxon>Gunneridae</taxon>
        <taxon>Pentapetalae</taxon>
        <taxon>rosids</taxon>
        <taxon>fabids</taxon>
        <taxon>Fabales</taxon>
        <taxon>Fabaceae</taxon>
        <taxon>Papilionoideae</taxon>
        <taxon>50 kb inversion clade</taxon>
        <taxon>NPAAA clade</taxon>
        <taxon>indigoferoid/millettioid clade</taxon>
        <taxon>Phaseoleae</taxon>
        <taxon>Glycine</taxon>
        <taxon>Glycine subgen. Soja</taxon>
    </lineage>
</organism>
<dbReference type="EnsemblPlants" id="KRH32852">
    <property type="protein sequence ID" value="KRH32852"/>
    <property type="gene ID" value="GLYMA_10G081600"/>
</dbReference>
<protein>
    <submittedName>
        <fullName evidence="1 2">Uncharacterized protein</fullName>
    </submittedName>
</protein>
<gene>
    <name evidence="1" type="ORF">GLYMA_10G081600</name>
</gene>
<reference evidence="1 2" key="1">
    <citation type="journal article" date="2010" name="Nature">
        <title>Genome sequence of the palaeopolyploid soybean.</title>
        <authorList>
            <person name="Schmutz J."/>
            <person name="Cannon S.B."/>
            <person name="Schlueter J."/>
            <person name="Ma J."/>
            <person name="Mitros T."/>
            <person name="Nelson W."/>
            <person name="Hyten D.L."/>
            <person name="Song Q."/>
            <person name="Thelen J.J."/>
            <person name="Cheng J."/>
            <person name="Xu D."/>
            <person name="Hellsten U."/>
            <person name="May G.D."/>
            <person name="Yu Y."/>
            <person name="Sakurai T."/>
            <person name="Umezawa T."/>
            <person name="Bhattacharyya M.K."/>
            <person name="Sandhu D."/>
            <person name="Valliyodan B."/>
            <person name="Lindquist E."/>
            <person name="Peto M."/>
            <person name="Grant D."/>
            <person name="Shu S."/>
            <person name="Goodstein D."/>
            <person name="Barry K."/>
            <person name="Futrell-Griggs M."/>
            <person name="Abernathy B."/>
            <person name="Du J."/>
            <person name="Tian Z."/>
            <person name="Zhu L."/>
            <person name="Gill N."/>
            <person name="Joshi T."/>
            <person name="Libault M."/>
            <person name="Sethuraman A."/>
            <person name="Zhang X.-C."/>
            <person name="Shinozaki K."/>
            <person name="Nguyen H.T."/>
            <person name="Wing R.A."/>
            <person name="Cregan P."/>
            <person name="Specht J."/>
            <person name="Grimwood J."/>
            <person name="Rokhsar D."/>
            <person name="Stacey G."/>
            <person name="Shoemaker R.C."/>
            <person name="Jackson S.A."/>
        </authorList>
    </citation>
    <scope>NUCLEOTIDE SEQUENCE</scope>
    <source>
        <strain evidence="2">cv. Williams 82</strain>
        <tissue evidence="1">Callus</tissue>
    </source>
</reference>
<dbReference type="SMR" id="A0A0R0I1M2"/>
<accession>A0A0R0I1M2</accession>
<evidence type="ECO:0000313" key="1">
    <source>
        <dbReference type="EMBL" id="KRH32852.1"/>
    </source>
</evidence>
<name>A0A0R0I1M2_SOYBN</name>
<dbReference type="AlphaFoldDB" id="A0A0R0I1M2"/>
<sequence length="85" mass="9855">MKLLFCFQMEKQSHTLTPKYNIISKDKAQALKMELLLLIQSAPMCSFPMFKDTKTKAPIGPSFHYFLKLKIQSRVECEIPFHGCD</sequence>
<dbReference type="Proteomes" id="UP000008827">
    <property type="component" value="Chromosome 10"/>
</dbReference>
<evidence type="ECO:0000313" key="2">
    <source>
        <dbReference type="EnsemblPlants" id="KRH32852"/>
    </source>
</evidence>